<sequence>MRYTLFGRTGLRVSELALGAMTFGEDWGWGASEAESARLFETFAEAGGTFVDTADQYTDGSSERILGRLLKGRRDAFVVATKYTCSSSATDLNAGGSHRKNLVTSLEGSLRRLDTDHVDILYVHARDVLTPVEETMRALDDQVRAGKVLYVAVSDWPAWEIAQADTLARLRGWTPFAGVQLRLNLLERTPERELLPMAAALDLGVVAFGALAEGRLTGKYLRGETGRLDTFDWGGGHDRTAEIYAEVAAVAEEGGWSPAQVAIAWLRTRPGTVVPLIGARTEEQLRTNIAALEVGLSADQVRRLDEVSRIDLGFPHDFLAAPVVREAVYGPRWREVDDRRTTARPPFAG</sequence>
<dbReference type="CDD" id="cd19080">
    <property type="entry name" value="AKR_AKR9A_9B"/>
    <property type="match status" value="1"/>
</dbReference>
<protein>
    <submittedName>
        <fullName evidence="3">Aryl-alcohol dehydrogenase-like predicted oxidoreductase</fullName>
    </submittedName>
</protein>
<evidence type="ECO:0000313" key="4">
    <source>
        <dbReference type="Proteomes" id="UP000575985"/>
    </source>
</evidence>
<keyword evidence="4" id="KW-1185">Reference proteome</keyword>
<accession>A0A853BPB7</accession>
<dbReference type="EMBL" id="JACCFO010000001">
    <property type="protein sequence ID" value="NYI96361.1"/>
    <property type="molecule type" value="Genomic_DNA"/>
</dbReference>
<dbReference type="FunFam" id="3.20.20.100:FF:000004">
    <property type="entry name" value="Oxidoreductase, aldo/keto reductase"/>
    <property type="match status" value="1"/>
</dbReference>
<dbReference type="GO" id="GO:0016491">
    <property type="term" value="F:oxidoreductase activity"/>
    <property type="evidence" value="ECO:0007669"/>
    <property type="project" value="UniProtKB-KW"/>
</dbReference>
<dbReference type="Proteomes" id="UP000575985">
    <property type="component" value="Unassembled WGS sequence"/>
</dbReference>
<dbReference type="InterPro" id="IPR036812">
    <property type="entry name" value="NAD(P)_OxRdtase_dom_sf"/>
</dbReference>
<dbReference type="SUPFAM" id="SSF51430">
    <property type="entry name" value="NAD(P)-linked oxidoreductase"/>
    <property type="match status" value="1"/>
</dbReference>
<dbReference type="InterPro" id="IPR023210">
    <property type="entry name" value="NADP_OxRdtase_dom"/>
</dbReference>
<dbReference type="PANTHER" id="PTHR43364">
    <property type="entry name" value="NADH-SPECIFIC METHYLGLYOXAL REDUCTASE-RELATED"/>
    <property type="match status" value="1"/>
</dbReference>
<name>A0A853BPB7_9ACTN</name>
<dbReference type="GO" id="GO:0005829">
    <property type="term" value="C:cytosol"/>
    <property type="evidence" value="ECO:0007669"/>
    <property type="project" value="UniProtKB-ARBA"/>
</dbReference>
<evidence type="ECO:0000259" key="2">
    <source>
        <dbReference type="Pfam" id="PF00248"/>
    </source>
</evidence>
<dbReference type="InterPro" id="IPR050523">
    <property type="entry name" value="AKR_Detox_Biosynth"/>
</dbReference>
<dbReference type="Gene3D" id="3.20.20.100">
    <property type="entry name" value="NADP-dependent oxidoreductase domain"/>
    <property type="match status" value="1"/>
</dbReference>
<keyword evidence="1" id="KW-0560">Oxidoreductase</keyword>
<dbReference type="RefSeq" id="WP_179767740.1">
    <property type="nucleotide sequence ID" value="NZ_JACCFO010000001.1"/>
</dbReference>
<feature type="domain" description="NADP-dependent oxidoreductase" evidence="2">
    <location>
        <begin position="15"/>
        <end position="308"/>
    </location>
</feature>
<proteinExistence type="predicted"/>
<dbReference type="Pfam" id="PF00248">
    <property type="entry name" value="Aldo_ket_red"/>
    <property type="match status" value="1"/>
</dbReference>
<reference evidence="3 4" key="1">
    <citation type="submission" date="2020-07" db="EMBL/GenBank/DDBJ databases">
        <title>Sequencing the genomes of 1000 actinobacteria strains.</title>
        <authorList>
            <person name="Klenk H.-P."/>
        </authorList>
    </citation>
    <scope>NUCLEOTIDE SEQUENCE [LARGE SCALE GENOMIC DNA]</scope>
    <source>
        <strain evidence="3 4">DSM 45927</strain>
    </source>
</reference>
<evidence type="ECO:0000313" key="3">
    <source>
        <dbReference type="EMBL" id="NYI96361.1"/>
    </source>
</evidence>
<comment type="caution">
    <text evidence="3">The sequence shown here is derived from an EMBL/GenBank/DDBJ whole genome shotgun (WGS) entry which is preliminary data.</text>
</comment>
<dbReference type="PANTHER" id="PTHR43364:SF4">
    <property type="entry name" value="NAD(P)-LINKED OXIDOREDUCTASE SUPERFAMILY PROTEIN"/>
    <property type="match status" value="1"/>
</dbReference>
<dbReference type="AlphaFoldDB" id="A0A853BPB7"/>
<gene>
    <name evidence="3" type="ORF">HNR12_002638</name>
</gene>
<evidence type="ECO:0000256" key="1">
    <source>
        <dbReference type="ARBA" id="ARBA00023002"/>
    </source>
</evidence>
<organism evidence="3 4">
    <name type="scientific">Streptomonospora nanhaiensis</name>
    <dbReference type="NCBI Taxonomy" id="1323731"/>
    <lineage>
        <taxon>Bacteria</taxon>
        <taxon>Bacillati</taxon>
        <taxon>Actinomycetota</taxon>
        <taxon>Actinomycetes</taxon>
        <taxon>Streptosporangiales</taxon>
        <taxon>Nocardiopsidaceae</taxon>
        <taxon>Streptomonospora</taxon>
    </lineage>
</organism>